<feature type="transmembrane region" description="Helical" evidence="1">
    <location>
        <begin position="23"/>
        <end position="43"/>
    </location>
</feature>
<protein>
    <recommendedName>
        <fullName evidence="4">Polysaccharide chain length determinant N-terminal domain-containing protein</fullName>
    </recommendedName>
</protein>
<keyword evidence="1" id="KW-1133">Transmembrane helix</keyword>
<feature type="transmembrane region" description="Helical" evidence="1">
    <location>
        <begin position="210"/>
        <end position="232"/>
    </location>
</feature>
<keyword evidence="3" id="KW-1185">Reference proteome</keyword>
<accession>K6WTA8</accession>
<name>K6WTA8_9MICO</name>
<reference evidence="2 3" key="1">
    <citation type="submission" date="2012-08" db="EMBL/GenBank/DDBJ databases">
        <title>Whole genome shotgun sequence of Kineosphaera limosa NBRC 100340.</title>
        <authorList>
            <person name="Yoshida I."/>
            <person name="Isaki S."/>
            <person name="Hosoyama A."/>
            <person name="Tsuchikane K."/>
            <person name="Katsumata H."/>
            <person name="Ando Y."/>
            <person name="Ohji S."/>
            <person name="Hamada M."/>
            <person name="Tamura T."/>
            <person name="Yamazoe A."/>
            <person name="Yamazaki S."/>
            <person name="Fujita N."/>
        </authorList>
    </citation>
    <scope>NUCLEOTIDE SEQUENCE [LARGE SCALE GENOMIC DNA]</scope>
    <source>
        <strain evidence="2 3">NBRC 100340</strain>
    </source>
</reference>
<evidence type="ECO:0008006" key="4">
    <source>
        <dbReference type="Google" id="ProtNLM"/>
    </source>
</evidence>
<gene>
    <name evidence="2" type="ORF">KILIM_056_00100</name>
</gene>
<evidence type="ECO:0000313" key="3">
    <source>
        <dbReference type="Proteomes" id="UP000008366"/>
    </source>
</evidence>
<sequence length="379" mass="40320">MANVAENNADPWGRSLIETLRRWWWVAMAAAVIGAGVGLAAGVNSPRTAEAMLAVQIASDNPDALTRAATNAVTEANTQEVYAAAAQERHTDAPSLRSRSEILVVPNSTVLGVRVTADTAENASADANALAVAAVNQSARRMQNDLRSLTTNTETLMTTEPLADAQAERTRKNQLGGALAQSQQALLTQSRQLTVLQQADPAGATSTSPILLGLLGAIGGGLLGLALTMLFGGRRGRISSMREMRRLYPNLEFIPARDVPAIMSMEAGSSDRIVLSGVRVPAASVRGLVEPVEAGVHAAGRDTHVTEDVAQFGSEHYGRDGDRQVTVLQTPLSGAIVKRVGRDPRSVLLVLVRPHKTRFEWIDEHAAQFGERTYVVVDG</sequence>
<keyword evidence="1" id="KW-0812">Transmembrane</keyword>
<dbReference type="AlphaFoldDB" id="K6WTA8"/>
<dbReference type="EMBL" id="BAHD01000056">
    <property type="protein sequence ID" value="GAB97086.1"/>
    <property type="molecule type" value="Genomic_DNA"/>
</dbReference>
<evidence type="ECO:0000313" key="2">
    <source>
        <dbReference type="EMBL" id="GAB97086.1"/>
    </source>
</evidence>
<dbReference type="RefSeq" id="WP_006593618.1">
    <property type="nucleotide sequence ID" value="NZ_BAHD01000056.1"/>
</dbReference>
<evidence type="ECO:0000256" key="1">
    <source>
        <dbReference type="SAM" id="Phobius"/>
    </source>
</evidence>
<keyword evidence="1" id="KW-0472">Membrane</keyword>
<dbReference type="Proteomes" id="UP000008366">
    <property type="component" value="Unassembled WGS sequence"/>
</dbReference>
<dbReference type="STRING" id="1184609.KILIM_056_00100"/>
<dbReference type="eggNOG" id="ENOG502ZGDS">
    <property type="taxonomic scope" value="Bacteria"/>
</dbReference>
<proteinExistence type="predicted"/>
<organism evidence="2 3">
    <name type="scientific">Kineosphaera limosa NBRC 100340</name>
    <dbReference type="NCBI Taxonomy" id="1184609"/>
    <lineage>
        <taxon>Bacteria</taxon>
        <taxon>Bacillati</taxon>
        <taxon>Actinomycetota</taxon>
        <taxon>Actinomycetes</taxon>
        <taxon>Micrococcales</taxon>
        <taxon>Dermatophilaceae</taxon>
        <taxon>Kineosphaera</taxon>
    </lineage>
</organism>
<comment type="caution">
    <text evidence="2">The sequence shown here is derived from an EMBL/GenBank/DDBJ whole genome shotgun (WGS) entry which is preliminary data.</text>
</comment>